<comment type="caution">
    <text evidence="2">The sequence shown here is derived from an EMBL/GenBank/DDBJ whole genome shotgun (WGS) entry which is preliminary data.</text>
</comment>
<name>A0A9D4XDR0_PEA</name>
<gene>
    <name evidence="2" type="ORF">KIW84_042934</name>
</gene>
<evidence type="ECO:0000313" key="2">
    <source>
        <dbReference type="EMBL" id="KAI5418497.1"/>
    </source>
</evidence>
<keyword evidence="3" id="KW-1185">Reference proteome</keyword>
<organism evidence="2 3">
    <name type="scientific">Pisum sativum</name>
    <name type="common">Garden pea</name>
    <name type="synonym">Lathyrus oleraceus</name>
    <dbReference type="NCBI Taxonomy" id="3888"/>
    <lineage>
        <taxon>Eukaryota</taxon>
        <taxon>Viridiplantae</taxon>
        <taxon>Streptophyta</taxon>
        <taxon>Embryophyta</taxon>
        <taxon>Tracheophyta</taxon>
        <taxon>Spermatophyta</taxon>
        <taxon>Magnoliopsida</taxon>
        <taxon>eudicotyledons</taxon>
        <taxon>Gunneridae</taxon>
        <taxon>Pentapetalae</taxon>
        <taxon>rosids</taxon>
        <taxon>fabids</taxon>
        <taxon>Fabales</taxon>
        <taxon>Fabaceae</taxon>
        <taxon>Papilionoideae</taxon>
        <taxon>50 kb inversion clade</taxon>
        <taxon>NPAAA clade</taxon>
        <taxon>Hologalegina</taxon>
        <taxon>IRL clade</taxon>
        <taxon>Fabeae</taxon>
        <taxon>Lathyrus</taxon>
    </lineage>
</organism>
<dbReference type="Gramene" id="Psat04G0293400-T1">
    <property type="protein sequence ID" value="KAI5418497.1"/>
    <property type="gene ID" value="KIW84_042934"/>
</dbReference>
<feature type="compositionally biased region" description="Polar residues" evidence="1">
    <location>
        <begin position="245"/>
        <end position="257"/>
    </location>
</feature>
<reference evidence="2 3" key="1">
    <citation type="journal article" date="2022" name="Nat. Genet.">
        <title>Improved pea reference genome and pan-genome highlight genomic features and evolutionary characteristics.</title>
        <authorList>
            <person name="Yang T."/>
            <person name="Liu R."/>
            <person name="Luo Y."/>
            <person name="Hu S."/>
            <person name="Wang D."/>
            <person name="Wang C."/>
            <person name="Pandey M.K."/>
            <person name="Ge S."/>
            <person name="Xu Q."/>
            <person name="Li N."/>
            <person name="Li G."/>
            <person name="Huang Y."/>
            <person name="Saxena R.K."/>
            <person name="Ji Y."/>
            <person name="Li M."/>
            <person name="Yan X."/>
            <person name="He Y."/>
            <person name="Liu Y."/>
            <person name="Wang X."/>
            <person name="Xiang C."/>
            <person name="Varshney R.K."/>
            <person name="Ding H."/>
            <person name="Gao S."/>
            <person name="Zong X."/>
        </authorList>
    </citation>
    <scope>NUCLEOTIDE SEQUENCE [LARGE SCALE GENOMIC DNA]</scope>
    <source>
        <strain evidence="2 3">cv. Zhongwan 6</strain>
    </source>
</reference>
<accession>A0A9D4XDR0</accession>
<protein>
    <recommendedName>
        <fullName evidence="4">Transposase MuDR plant domain-containing protein</fullName>
    </recommendedName>
</protein>
<dbReference type="AlphaFoldDB" id="A0A9D4XDR0"/>
<dbReference type="EMBL" id="JAMSHJ010000004">
    <property type="protein sequence ID" value="KAI5418497.1"/>
    <property type="molecule type" value="Genomic_DNA"/>
</dbReference>
<proteinExistence type="predicted"/>
<sequence length="324" mass="37011">MEFFSLKQFKDAILEHNILNSRDVRFEKNDANKCRMVCKDSEKCNYIILCSIVLTSTTFRTKTLFAKHKRGRQFFNKSANAEWVAKVIVGGLKNNTKMKLSEVVADVRLGYAIEIPIVELSKTWKNIHAHATIGNLLGYHVDMVWLQYKKNKWTRTSNPIMLPPLLKHGPGRPKKLRMRELDEANQTKWQRTNTRHRCKTCFKLGHNKRTCKKNKQIVLVPSGNAAHASQEMPTHASQEMPIQFSQKMPTQASQTRPQQKDLAQKKANDVDTFAGLLGDDDVLEIQPLSVEKSHIKPTESKSGGVKVLFGKQPKVYKNKPFKAS</sequence>
<dbReference type="Proteomes" id="UP001058974">
    <property type="component" value="Chromosome 4"/>
</dbReference>
<evidence type="ECO:0000313" key="3">
    <source>
        <dbReference type="Proteomes" id="UP001058974"/>
    </source>
</evidence>
<feature type="region of interest" description="Disordered" evidence="1">
    <location>
        <begin position="245"/>
        <end position="265"/>
    </location>
</feature>
<evidence type="ECO:0008006" key="4">
    <source>
        <dbReference type="Google" id="ProtNLM"/>
    </source>
</evidence>
<evidence type="ECO:0000256" key="1">
    <source>
        <dbReference type="SAM" id="MobiDB-lite"/>
    </source>
</evidence>